<dbReference type="Proteomes" id="UP000612055">
    <property type="component" value="Unassembled WGS sequence"/>
</dbReference>
<comment type="caution">
    <text evidence="2">The sequence shown here is derived from an EMBL/GenBank/DDBJ whole genome shotgun (WGS) entry which is preliminary data.</text>
</comment>
<proteinExistence type="predicted"/>
<gene>
    <name evidence="2" type="ORF">HYH03_008032</name>
</gene>
<evidence type="ECO:0000313" key="3">
    <source>
        <dbReference type="Proteomes" id="UP000612055"/>
    </source>
</evidence>
<dbReference type="AlphaFoldDB" id="A0A836BZW1"/>
<dbReference type="PANTHER" id="PTHR34202">
    <property type="entry name" value="UPF0548 PROTEIN"/>
    <property type="match status" value="1"/>
</dbReference>
<organism evidence="2 3">
    <name type="scientific">Edaphochlamys debaryana</name>
    <dbReference type="NCBI Taxonomy" id="47281"/>
    <lineage>
        <taxon>Eukaryota</taxon>
        <taxon>Viridiplantae</taxon>
        <taxon>Chlorophyta</taxon>
        <taxon>core chlorophytes</taxon>
        <taxon>Chlorophyceae</taxon>
        <taxon>CS clade</taxon>
        <taxon>Chlamydomonadales</taxon>
        <taxon>Chlamydomonadales incertae sedis</taxon>
        <taxon>Edaphochlamys</taxon>
    </lineage>
</organism>
<dbReference type="InterPro" id="IPR018960">
    <property type="entry name" value="DUF1990"/>
</dbReference>
<name>A0A836BZW1_9CHLO</name>
<reference evidence="2" key="1">
    <citation type="journal article" date="2020" name="bioRxiv">
        <title>Comparative genomics of Chlamydomonas.</title>
        <authorList>
            <person name="Craig R.J."/>
            <person name="Hasan A.R."/>
            <person name="Ness R.W."/>
            <person name="Keightley P.D."/>
        </authorList>
    </citation>
    <scope>NUCLEOTIDE SEQUENCE</scope>
    <source>
        <strain evidence="2">CCAP 11/70</strain>
    </source>
</reference>
<dbReference type="EMBL" id="JAEHOE010000035">
    <property type="protein sequence ID" value="KAG2493813.1"/>
    <property type="molecule type" value="Genomic_DNA"/>
</dbReference>
<keyword evidence="3" id="KW-1185">Reference proteome</keyword>
<accession>A0A836BZW1</accession>
<dbReference type="Pfam" id="PF09348">
    <property type="entry name" value="DUF1990"/>
    <property type="match status" value="1"/>
</dbReference>
<evidence type="ECO:0000259" key="1">
    <source>
        <dbReference type="Pfam" id="PF09348"/>
    </source>
</evidence>
<feature type="domain" description="DUF1990" evidence="1">
    <location>
        <begin position="29"/>
        <end position="165"/>
    </location>
</feature>
<dbReference type="OrthoDB" id="46304at2759"/>
<evidence type="ECO:0000313" key="2">
    <source>
        <dbReference type="EMBL" id="KAG2493813.1"/>
    </source>
</evidence>
<sequence>MVLLALWRPSLADERAVKQDGARKPLNYLAVGATREPDALQELKRRGWNIDRTRVQVGKGDRAFRAATDTLRRWGQFQLGWSNVDPATPVAEGTMLAVTSKTLFLWNCNPLRIVYNAETRPPKLRLPWQPRPPRSFRLAHGCVEGHMLAGEESFGVEMDREGAVW</sequence>
<dbReference type="PANTHER" id="PTHR34202:SF1">
    <property type="entry name" value="UPF0548 PROTEIN"/>
    <property type="match status" value="1"/>
</dbReference>
<protein>
    <recommendedName>
        <fullName evidence="1">DUF1990 domain-containing protein</fullName>
    </recommendedName>
</protein>